<name>A0A344TEH1_9BACT</name>
<reference evidence="11 12" key="1">
    <citation type="submission" date="2018-07" db="EMBL/GenBank/DDBJ databases">
        <title>Genome sequencing of Runella.</title>
        <authorList>
            <person name="Baek M.-G."/>
            <person name="Yi H."/>
        </authorList>
    </citation>
    <scope>NUCLEOTIDE SEQUENCE [LARGE SCALE GENOMIC DNA]</scope>
    <source>
        <strain evidence="11 12">HYN0085</strain>
    </source>
</reference>
<dbReference type="Gene3D" id="2.60.40.1120">
    <property type="entry name" value="Carboxypeptidase-like, regulatory domain"/>
    <property type="match status" value="1"/>
</dbReference>
<dbReference type="InterPro" id="IPR036942">
    <property type="entry name" value="Beta-barrel_TonB_sf"/>
</dbReference>
<feature type="region of interest" description="Disordered" evidence="8">
    <location>
        <begin position="25"/>
        <end position="56"/>
    </location>
</feature>
<gene>
    <name evidence="11" type="ORF">DR864_04475</name>
</gene>
<keyword evidence="11" id="KW-0675">Receptor</keyword>
<dbReference type="EMBL" id="CP030850">
    <property type="protein sequence ID" value="AXE17042.1"/>
    <property type="molecule type" value="Genomic_DNA"/>
</dbReference>
<accession>A0A344TEH1</accession>
<evidence type="ECO:0000259" key="10">
    <source>
        <dbReference type="Pfam" id="PF14905"/>
    </source>
</evidence>
<dbReference type="Pfam" id="PF13620">
    <property type="entry name" value="CarboxypepD_reg"/>
    <property type="match status" value="1"/>
</dbReference>
<dbReference type="GO" id="GO:0009279">
    <property type="term" value="C:cell outer membrane"/>
    <property type="evidence" value="ECO:0007669"/>
    <property type="project" value="UniProtKB-SubCell"/>
</dbReference>
<keyword evidence="4" id="KW-0812">Transmembrane</keyword>
<dbReference type="OrthoDB" id="905812at2"/>
<evidence type="ECO:0000256" key="6">
    <source>
        <dbReference type="ARBA" id="ARBA00023136"/>
    </source>
</evidence>
<protein>
    <submittedName>
        <fullName evidence="11">TonB-dependent receptor</fullName>
    </submittedName>
</protein>
<keyword evidence="12" id="KW-1185">Reference proteome</keyword>
<dbReference type="RefSeq" id="WP_114065828.1">
    <property type="nucleotide sequence ID" value="NZ_CP030850.1"/>
</dbReference>
<dbReference type="InterPro" id="IPR008969">
    <property type="entry name" value="CarboxyPept-like_regulatory"/>
</dbReference>
<dbReference type="SUPFAM" id="SSF49464">
    <property type="entry name" value="Carboxypeptidase regulatory domain-like"/>
    <property type="match status" value="1"/>
</dbReference>
<organism evidence="11 12">
    <name type="scientific">Runella rosea</name>
    <dbReference type="NCBI Taxonomy" id="2259595"/>
    <lineage>
        <taxon>Bacteria</taxon>
        <taxon>Pseudomonadati</taxon>
        <taxon>Bacteroidota</taxon>
        <taxon>Cytophagia</taxon>
        <taxon>Cytophagales</taxon>
        <taxon>Spirosomataceae</taxon>
        <taxon>Runella</taxon>
    </lineage>
</organism>
<feature type="chain" id="PRO_5016955321" evidence="9">
    <location>
        <begin position="21"/>
        <end position="894"/>
    </location>
</feature>
<evidence type="ECO:0000256" key="7">
    <source>
        <dbReference type="ARBA" id="ARBA00023237"/>
    </source>
</evidence>
<feature type="signal peptide" evidence="9">
    <location>
        <begin position="1"/>
        <end position="20"/>
    </location>
</feature>
<keyword evidence="2" id="KW-0813">Transport</keyword>
<evidence type="ECO:0000256" key="2">
    <source>
        <dbReference type="ARBA" id="ARBA00022448"/>
    </source>
</evidence>
<evidence type="ECO:0000256" key="5">
    <source>
        <dbReference type="ARBA" id="ARBA00022729"/>
    </source>
</evidence>
<dbReference type="Proteomes" id="UP000251993">
    <property type="component" value="Chromosome"/>
</dbReference>
<evidence type="ECO:0000256" key="3">
    <source>
        <dbReference type="ARBA" id="ARBA00022452"/>
    </source>
</evidence>
<dbReference type="InterPro" id="IPR037066">
    <property type="entry name" value="Plug_dom_sf"/>
</dbReference>
<dbReference type="KEGG" id="run:DR864_04475"/>
<feature type="compositionally biased region" description="Gly residues" evidence="8">
    <location>
        <begin position="874"/>
        <end position="894"/>
    </location>
</feature>
<dbReference type="PANTHER" id="PTHR30069:SF29">
    <property type="entry name" value="HEMOGLOBIN AND HEMOGLOBIN-HAPTOGLOBIN-BINDING PROTEIN 1-RELATED"/>
    <property type="match status" value="1"/>
</dbReference>
<feature type="compositionally biased region" description="Gly residues" evidence="8">
    <location>
        <begin position="25"/>
        <end position="43"/>
    </location>
</feature>
<evidence type="ECO:0000256" key="4">
    <source>
        <dbReference type="ARBA" id="ARBA00022692"/>
    </source>
</evidence>
<evidence type="ECO:0000313" key="12">
    <source>
        <dbReference type="Proteomes" id="UP000251993"/>
    </source>
</evidence>
<dbReference type="Gene3D" id="2.40.170.20">
    <property type="entry name" value="TonB-dependent receptor, beta-barrel domain"/>
    <property type="match status" value="1"/>
</dbReference>
<dbReference type="SUPFAM" id="SSF56935">
    <property type="entry name" value="Porins"/>
    <property type="match status" value="1"/>
</dbReference>
<dbReference type="InterPro" id="IPR041700">
    <property type="entry name" value="OMP_b-brl_3"/>
</dbReference>
<dbReference type="PANTHER" id="PTHR30069">
    <property type="entry name" value="TONB-DEPENDENT OUTER MEMBRANE RECEPTOR"/>
    <property type="match status" value="1"/>
</dbReference>
<feature type="domain" description="Outer membrane protein beta-barrel" evidence="10">
    <location>
        <begin position="412"/>
        <end position="839"/>
    </location>
</feature>
<feature type="region of interest" description="Disordered" evidence="8">
    <location>
        <begin position="856"/>
        <end position="894"/>
    </location>
</feature>
<comment type="subcellular location">
    <subcellularLocation>
        <location evidence="1">Cell outer membrane</location>
        <topology evidence="1">Multi-pass membrane protein</topology>
    </subcellularLocation>
</comment>
<dbReference type="Gene3D" id="2.170.130.10">
    <property type="entry name" value="TonB-dependent receptor, plug domain"/>
    <property type="match status" value="1"/>
</dbReference>
<dbReference type="InterPro" id="IPR039426">
    <property type="entry name" value="TonB-dep_rcpt-like"/>
</dbReference>
<evidence type="ECO:0000256" key="9">
    <source>
        <dbReference type="SAM" id="SignalP"/>
    </source>
</evidence>
<keyword evidence="3" id="KW-1134">Transmembrane beta strand</keyword>
<keyword evidence="7" id="KW-0998">Cell outer membrane</keyword>
<keyword evidence="6" id="KW-0472">Membrane</keyword>
<dbReference type="AlphaFoldDB" id="A0A344TEH1"/>
<dbReference type="GO" id="GO:0044718">
    <property type="term" value="P:siderophore transmembrane transport"/>
    <property type="evidence" value="ECO:0007669"/>
    <property type="project" value="TreeGrafter"/>
</dbReference>
<sequence>MKKVFYILTAVLGITFTSQAQFPGGGGFGGGGRGGDRGPGGMGQQQQQAMPDLPKGNGRVSGIIVDSASGKPVEYATVALFDIKTGRPVDGSVTDLKGAFLLKGVPDGEFKFVASFIGYKNFEIAKLTIGKGSKEQNLGNINLPPDVRTLAEVTVTGEKAIIEDKVDRLVYNAEKDISNSGGDAGDVLRKVPLLSVDLDGNVSMRGSENIRVLINGKPSTIVANSVADALKMIPSDQIKTVEVITSPSAKYDAEGSAGIINIITKKNTLQGITGSVDIAGGNRSSNLFGNVNLRTKKLGVSVNAGGRMMYPPTGGYINISRQLANGDVVRTRQENNGQQLGGFGNVQLSVDYSPTTKDNVTLSVRNSRRAFNLDNTQQSFSFFGTTVNPTFANKIDTKNIGNNLDVNLDYTRKFEKENKEFSVLAQLSQNAGDNSYTRDQYRGSTEGELFYRESNPNKSLTKERTLQVDYQDPISKYAQIETGAKMILRHIESDFRFNYDSTGRGIYTPNPQRTNIFSYDQNVFAGYLSFLFQTTNKWGFKPGLRYEYTQLGAKYQDAPAVALPNFSTLVPSITISKSLKGNKTIRFSYNRRIQRPSIQFLNPNVSQSDPFNVSFGNPNLDPEYTNNFEVNLSTFIKTTTLNFSAYTRMTEGSIESVRYRGGQALFDQLTSQQGVNVGSVIVNDNTLLSTFQNIGSNRAYGLNVFAMVKPVKGMTINGNIDVRYITLNSPSLGVKNQNWTYNLFGQIQYQLGKDWSAQMYAFGRARDIQLQGTRGGFMGYSLNILKEFKKQQASLGFGAENFLQNAFSQRSNLNSTTPGNIFSQEQVNLMYNRGFRLTFRKRFGKMSFDGNFFQRKKSVNNDDTKQGGDNSGDSAGGQPAGGGATGGGRRGGGK</sequence>
<proteinExistence type="predicted"/>
<evidence type="ECO:0000313" key="11">
    <source>
        <dbReference type="EMBL" id="AXE17042.1"/>
    </source>
</evidence>
<dbReference type="GO" id="GO:0015344">
    <property type="term" value="F:siderophore uptake transmembrane transporter activity"/>
    <property type="evidence" value="ECO:0007669"/>
    <property type="project" value="TreeGrafter"/>
</dbReference>
<evidence type="ECO:0000256" key="8">
    <source>
        <dbReference type="SAM" id="MobiDB-lite"/>
    </source>
</evidence>
<evidence type="ECO:0000256" key="1">
    <source>
        <dbReference type="ARBA" id="ARBA00004571"/>
    </source>
</evidence>
<keyword evidence="5 9" id="KW-0732">Signal</keyword>
<dbReference type="Pfam" id="PF14905">
    <property type="entry name" value="OMP_b-brl_3"/>
    <property type="match status" value="1"/>
</dbReference>